<comment type="caution">
    <text evidence="1">The sequence shown here is derived from an EMBL/GenBank/DDBJ whole genome shotgun (WGS) entry which is preliminary data.</text>
</comment>
<accession>A0ACB8S2R7</accession>
<sequence>MYRSICVRLCVPVQYRDPKQPRVQLFLSAALRGGLIGCSAFLSGRLTACISCTYQTSQHSAGYLILSNREGIPLVTIRTGA</sequence>
<dbReference type="EMBL" id="MU275858">
    <property type="protein sequence ID" value="KAI0050779.1"/>
    <property type="molecule type" value="Genomic_DNA"/>
</dbReference>
<keyword evidence="2" id="KW-1185">Reference proteome</keyword>
<organism evidence="1 2">
    <name type="scientific">Auriscalpium vulgare</name>
    <dbReference type="NCBI Taxonomy" id="40419"/>
    <lineage>
        <taxon>Eukaryota</taxon>
        <taxon>Fungi</taxon>
        <taxon>Dikarya</taxon>
        <taxon>Basidiomycota</taxon>
        <taxon>Agaricomycotina</taxon>
        <taxon>Agaricomycetes</taxon>
        <taxon>Russulales</taxon>
        <taxon>Auriscalpiaceae</taxon>
        <taxon>Auriscalpium</taxon>
    </lineage>
</organism>
<gene>
    <name evidence="1" type="ORF">FA95DRAFT_1555254</name>
</gene>
<evidence type="ECO:0000313" key="1">
    <source>
        <dbReference type="EMBL" id="KAI0050779.1"/>
    </source>
</evidence>
<protein>
    <submittedName>
        <fullName evidence="1">Uncharacterized protein</fullName>
    </submittedName>
</protein>
<reference evidence="1" key="1">
    <citation type="submission" date="2021-02" db="EMBL/GenBank/DDBJ databases">
        <authorList>
            <consortium name="DOE Joint Genome Institute"/>
            <person name="Ahrendt S."/>
            <person name="Looney B.P."/>
            <person name="Miyauchi S."/>
            <person name="Morin E."/>
            <person name="Drula E."/>
            <person name="Courty P.E."/>
            <person name="Chicoki N."/>
            <person name="Fauchery L."/>
            <person name="Kohler A."/>
            <person name="Kuo A."/>
            <person name="Labutti K."/>
            <person name="Pangilinan J."/>
            <person name="Lipzen A."/>
            <person name="Riley R."/>
            <person name="Andreopoulos W."/>
            <person name="He G."/>
            <person name="Johnson J."/>
            <person name="Barry K.W."/>
            <person name="Grigoriev I.V."/>
            <person name="Nagy L."/>
            <person name="Hibbett D."/>
            <person name="Henrissat B."/>
            <person name="Matheny P.B."/>
            <person name="Labbe J."/>
            <person name="Martin F."/>
        </authorList>
    </citation>
    <scope>NUCLEOTIDE SEQUENCE</scope>
    <source>
        <strain evidence="1">FP105234-sp</strain>
    </source>
</reference>
<proteinExistence type="predicted"/>
<name>A0ACB8S2R7_9AGAM</name>
<evidence type="ECO:0000313" key="2">
    <source>
        <dbReference type="Proteomes" id="UP000814033"/>
    </source>
</evidence>
<dbReference type="Proteomes" id="UP000814033">
    <property type="component" value="Unassembled WGS sequence"/>
</dbReference>
<reference evidence="1" key="2">
    <citation type="journal article" date="2022" name="New Phytol.">
        <title>Evolutionary transition to the ectomycorrhizal habit in the genomes of a hyperdiverse lineage of mushroom-forming fungi.</title>
        <authorList>
            <person name="Looney B."/>
            <person name="Miyauchi S."/>
            <person name="Morin E."/>
            <person name="Drula E."/>
            <person name="Courty P.E."/>
            <person name="Kohler A."/>
            <person name="Kuo A."/>
            <person name="LaButti K."/>
            <person name="Pangilinan J."/>
            <person name="Lipzen A."/>
            <person name="Riley R."/>
            <person name="Andreopoulos W."/>
            <person name="He G."/>
            <person name="Johnson J."/>
            <person name="Nolan M."/>
            <person name="Tritt A."/>
            <person name="Barry K.W."/>
            <person name="Grigoriev I.V."/>
            <person name="Nagy L.G."/>
            <person name="Hibbett D."/>
            <person name="Henrissat B."/>
            <person name="Matheny P.B."/>
            <person name="Labbe J."/>
            <person name="Martin F.M."/>
        </authorList>
    </citation>
    <scope>NUCLEOTIDE SEQUENCE</scope>
    <source>
        <strain evidence="1">FP105234-sp</strain>
    </source>
</reference>